<sequence>MASASQTVRFDTSDSESDLENQPEAKRRKLSTWECWDTFENITEAKKYLKDRSEWVYKTKYASNDGDIIVYNCRISPTCSSKCRIILPSSTLEVRIEKSVAVHDHVQKDKGLSAEVKEEIIKLHHCGTTKPKAIIGGIESKGIKTPTKGQLDNFLKYWRKQQAPQIVSLGALESECLQLKEDQQDVDKAFVLNKDIDYETKTFRIYITTRRLLQIAELSTAVHSDATYKLCWQGYPVILTGVSDQDRTFHPTGMAVTSAETSADFKFIFESLKMGTSEKYKPTILIADAAESITNGFKEVFGCDITRIYCWFHLCKNIDARQSTIKNKELWRKLRGDVNELQLARSPEDFLAAKELFLKKYRTEADLTQFMAYFKQEHLDTRDGWYEGHCMGFPSTNNGIEGTNAWIKRQGTFRERLSIGQLLQYMTNQTEIWSKERIPGIRDAKLFHEEPSLSLALQTSAFNWVQNKPDIKYHTCDDNITTYFISAANQPKLKEDDINKYLRLRERRSWKTFDTFVTLVVFLWDTLIPIFRKIRFFILLPFTPILKPLTKHLFSCIDVKVDSDVKSRPDICILDDRFYARFWADQMIGYDEMYVEGWWTTENMTALYKKIMPFLSRRPWIVKVSISYWEGMLRWGVLNTGREGHNFSAPPEYDLRGKKWEKRFLPWENMAFHKFFELPQTGIFPISSIFPISHQFWVGGKNAVFPLFPAALVNVVFTNRNPYTNNAMFVRWLEFVKIFEAQVAKWAILKGVGFAFSESNIF</sequence>
<comment type="caution">
    <text evidence="3">The sequence shown here is derived from an EMBL/GenBank/DDBJ whole genome shotgun (WGS) entry which is preliminary data.</text>
</comment>
<name>A0A226DW34_FOLCA</name>
<dbReference type="AlphaFoldDB" id="A0A226DW34"/>
<dbReference type="OrthoDB" id="119028at2759"/>
<dbReference type="Proteomes" id="UP000198287">
    <property type="component" value="Unassembled WGS sequence"/>
</dbReference>
<dbReference type="Pfam" id="PF10551">
    <property type="entry name" value="MULE"/>
    <property type="match status" value="1"/>
</dbReference>
<gene>
    <name evidence="3" type="ORF">Fcan01_15770</name>
</gene>
<dbReference type="InterPro" id="IPR018289">
    <property type="entry name" value="MULE_transposase_dom"/>
</dbReference>
<keyword evidence="4" id="KW-1185">Reference proteome</keyword>
<feature type="region of interest" description="Disordered" evidence="1">
    <location>
        <begin position="1"/>
        <end position="23"/>
    </location>
</feature>
<proteinExistence type="predicted"/>
<evidence type="ECO:0000313" key="4">
    <source>
        <dbReference type="Proteomes" id="UP000198287"/>
    </source>
</evidence>
<evidence type="ECO:0000259" key="2">
    <source>
        <dbReference type="Pfam" id="PF10551"/>
    </source>
</evidence>
<protein>
    <recommendedName>
        <fullName evidence="2">MULE transposase domain-containing protein</fullName>
    </recommendedName>
</protein>
<evidence type="ECO:0000256" key="1">
    <source>
        <dbReference type="SAM" id="MobiDB-lite"/>
    </source>
</evidence>
<evidence type="ECO:0000313" key="3">
    <source>
        <dbReference type="EMBL" id="OXA49682.1"/>
    </source>
</evidence>
<dbReference type="EMBL" id="LNIX01000010">
    <property type="protein sequence ID" value="OXA49682.1"/>
    <property type="molecule type" value="Genomic_DNA"/>
</dbReference>
<feature type="domain" description="MULE transposase" evidence="2">
    <location>
        <begin position="222"/>
        <end position="317"/>
    </location>
</feature>
<reference evidence="3 4" key="1">
    <citation type="submission" date="2015-12" db="EMBL/GenBank/DDBJ databases">
        <title>The genome of Folsomia candida.</title>
        <authorList>
            <person name="Faddeeva A."/>
            <person name="Derks M.F."/>
            <person name="Anvar Y."/>
            <person name="Smit S."/>
            <person name="Van Straalen N."/>
            <person name="Roelofs D."/>
        </authorList>
    </citation>
    <scope>NUCLEOTIDE SEQUENCE [LARGE SCALE GENOMIC DNA]</scope>
    <source>
        <strain evidence="3 4">VU population</strain>
        <tissue evidence="3">Whole body</tissue>
    </source>
</reference>
<organism evidence="3 4">
    <name type="scientific">Folsomia candida</name>
    <name type="common">Springtail</name>
    <dbReference type="NCBI Taxonomy" id="158441"/>
    <lineage>
        <taxon>Eukaryota</taxon>
        <taxon>Metazoa</taxon>
        <taxon>Ecdysozoa</taxon>
        <taxon>Arthropoda</taxon>
        <taxon>Hexapoda</taxon>
        <taxon>Collembola</taxon>
        <taxon>Entomobryomorpha</taxon>
        <taxon>Isotomoidea</taxon>
        <taxon>Isotomidae</taxon>
        <taxon>Proisotominae</taxon>
        <taxon>Folsomia</taxon>
    </lineage>
</organism>
<accession>A0A226DW34</accession>
<feature type="compositionally biased region" description="Polar residues" evidence="1">
    <location>
        <begin position="1"/>
        <end position="10"/>
    </location>
</feature>